<evidence type="ECO:0000313" key="2">
    <source>
        <dbReference type="Proteomes" id="UP000274100"/>
    </source>
</evidence>
<dbReference type="Proteomes" id="UP000274100">
    <property type="component" value="Chromosome"/>
</dbReference>
<accession>A0A3S4QQK8</accession>
<reference evidence="1 2" key="1">
    <citation type="submission" date="2018-12" db="EMBL/GenBank/DDBJ databases">
        <authorList>
            <consortium name="Pathogen Informatics"/>
        </authorList>
    </citation>
    <scope>NUCLEOTIDE SEQUENCE [LARGE SCALE GENOMIC DNA]</scope>
    <source>
        <strain evidence="1 2">NCTC10297</strain>
    </source>
</reference>
<dbReference type="OrthoDB" id="9204680at2"/>
<dbReference type="AlphaFoldDB" id="A0A3S4QQK8"/>
<name>A0A3S4QQK8_9GAMM</name>
<dbReference type="EMBL" id="LR134343">
    <property type="protein sequence ID" value="VEG13738.1"/>
    <property type="molecule type" value="Genomic_DNA"/>
</dbReference>
<organism evidence="1 2">
    <name type="scientific">Moraxella cuniculi</name>
    <dbReference type="NCBI Taxonomy" id="34061"/>
    <lineage>
        <taxon>Bacteria</taxon>
        <taxon>Pseudomonadati</taxon>
        <taxon>Pseudomonadota</taxon>
        <taxon>Gammaproteobacteria</taxon>
        <taxon>Moraxellales</taxon>
        <taxon>Moraxellaceae</taxon>
        <taxon>Moraxella</taxon>
    </lineage>
</organism>
<gene>
    <name evidence="1" type="ORF">NCTC10297_01708</name>
</gene>
<evidence type="ECO:0000313" key="1">
    <source>
        <dbReference type="EMBL" id="VEG13738.1"/>
    </source>
</evidence>
<dbReference type="RefSeq" id="WP_126331396.1">
    <property type="nucleotide sequence ID" value="NZ_LR134343.1"/>
</dbReference>
<protein>
    <submittedName>
        <fullName evidence="1">Uncharacterized protein</fullName>
    </submittedName>
</protein>
<sequence>MSLDYVYTNIVNFKRITIGRNLRSYSRYWGLFDHEGVIVDLSYLGPYKRKKCYLPFGLLKKLYENFDSFHNYNCLILEENMCSIMETRFFSEEYCDENYENKLGFFSIDHTDDEMGYPFLLPFLPELNDHSIIQSLSIDPLLDVELFYNFVNKNQLILKDFKFRHIRWSQEWFNYCYRITKTNTEFQIFDDSNFV</sequence>
<proteinExistence type="predicted"/>
<dbReference type="KEGG" id="mcun:NCTC10297_01708"/>